<gene>
    <name evidence="2" type="ORF">R4Y45_01240</name>
</gene>
<dbReference type="CDD" id="cd00085">
    <property type="entry name" value="HNHc"/>
    <property type="match status" value="1"/>
</dbReference>
<dbReference type="Proteomes" id="UP001377804">
    <property type="component" value="Unassembled WGS sequence"/>
</dbReference>
<proteinExistence type="predicted"/>
<dbReference type="EMBL" id="JAWMWG010000001">
    <property type="protein sequence ID" value="MEJ6347852.1"/>
    <property type="molecule type" value="Genomic_DNA"/>
</dbReference>
<name>A0ABU8SGQ3_9LACO</name>
<dbReference type="RefSeq" id="WP_339968436.1">
    <property type="nucleotide sequence ID" value="NZ_JAWMWG010000001.1"/>
</dbReference>
<evidence type="ECO:0000259" key="1">
    <source>
        <dbReference type="Pfam" id="PF01844"/>
    </source>
</evidence>
<comment type="caution">
    <text evidence="2">The sequence shown here is derived from an EMBL/GenBank/DDBJ whole genome shotgun (WGS) entry which is preliminary data.</text>
</comment>
<keyword evidence="2" id="KW-0378">Hydrolase</keyword>
<keyword evidence="3" id="KW-1185">Reference proteome</keyword>
<evidence type="ECO:0000313" key="2">
    <source>
        <dbReference type="EMBL" id="MEJ6347852.1"/>
    </source>
</evidence>
<accession>A0ABU8SGQ3</accession>
<keyword evidence="2" id="KW-0255">Endonuclease</keyword>
<dbReference type="GO" id="GO:0004519">
    <property type="term" value="F:endonuclease activity"/>
    <property type="evidence" value="ECO:0007669"/>
    <property type="project" value="UniProtKB-KW"/>
</dbReference>
<protein>
    <submittedName>
        <fullName evidence="2">HNH endonuclease</fullName>
    </submittedName>
</protein>
<dbReference type="Gene3D" id="1.10.30.50">
    <property type="match status" value="1"/>
</dbReference>
<reference evidence="2 3" key="1">
    <citation type="submission" date="2023-10" db="EMBL/GenBank/DDBJ databases">
        <title>Holzapfeliella saturejae sp. nov. isolated from Satureja montana flowers.</title>
        <authorList>
            <person name="Alcantara C."/>
            <person name="Zuniga M."/>
            <person name="Landete J.M."/>
            <person name="Monedero V."/>
        </authorList>
    </citation>
    <scope>NUCLEOTIDE SEQUENCE [LARGE SCALE GENOMIC DNA]</scope>
    <source>
        <strain evidence="2 3">He02</strain>
    </source>
</reference>
<dbReference type="Pfam" id="PF01844">
    <property type="entry name" value="HNH"/>
    <property type="match status" value="1"/>
</dbReference>
<keyword evidence="2" id="KW-0540">Nuclease</keyword>
<feature type="domain" description="HNH" evidence="1">
    <location>
        <begin position="88"/>
        <end position="132"/>
    </location>
</feature>
<dbReference type="InterPro" id="IPR002711">
    <property type="entry name" value="HNH"/>
</dbReference>
<evidence type="ECO:0000313" key="3">
    <source>
        <dbReference type="Proteomes" id="UP001377804"/>
    </source>
</evidence>
<sequence length="254" mass="29955">MFDGLDKPNLVLHDILKDITLPSCFNKYEKDRLLFFEKRYIKAKNCYDIKPCNQIGKLNIIESKKMYKNKIKGQLREKILKQYNESNCPVCGREYFKINIDHVLPQSKYVQYSITPINLVPMCSDCNKIKGDVNYGFHPFFEDYSRLEGLSFDIRYNTVDEDIKINLVYESDISEKLKKCLNFYGMDIKIKIESKKKIKKIKKNLGSGIKKKDLIACLESLKSNLKFDNNNRHNMILFDYLLNNSDDLYDYIVN</sequence>
<dbReference type="InterPro" id="IPR003615">
    <property type="entry name" value="HNH_nuc"/>
</dbReference>
<organism evidence="2 3">
    <name type="scientific">Holzapfeliella saturejae</name>
    <dbReference type="NCBI Taxonomy" id="3082953"/>
    <lineage>
        <taxon>Bacteria</taxon>
        <taxon>Bacillati</taxon>
        <taxon>Bacillota</taxon>
        <taxon>Bacilli</taxon>
        <taxon>Lactobacillales</taxon>
        <taxon>Lactobacillaceae</taxon>
        <taxon>Holzapfeliella</taxon>
    </lineage>
</organism>